<dbReference type="AlphaFoldDB" id="A0A5B7EED2"/>
<protein>
    <submittedName>
        <fullName evidence="2">Uncharacterized protein</fullName>
    </submittedName>
</protein>
<dbReference type="Proteomes" id="UP000324222">
    <property type="component" value="Unassembled WGS sequence"/>
</dbReference>
<feature type="region of interest" description="Disordered" evidence="1">
    <location>
        <begin position="142"/>
        <end position="167"/>
    </location>
</feature>
<organism evidence="2 3">
    <name type="scientific">Portunus trituberculatus</name>
    <name type="common">Swimming crab</name>
    <name type="synonym">Neptunus trituberculatus</name>
    <dbReference type="NCBI Taxonomy" id="210409"/>
    <lineage>
        <taxon>Eukaryota</taxon>
        <taxon>Metazoa</taxon>
        <taxon>Ecdysozoa</taxon>
        <taxon>Arthropoda</taxon>
        <taxon>Crustacea</taxon>
        <taxon>Multicrustacea</taxon>
        <taxon>Malacostraca</taxon>
        <taxon>Eumalacostraca</taxon>
        <taxon>Eucarida</taxon>
        <taxon>Decapoda</taxon>
        <taxon>Pleocyemata</taxon>
        <taxon>Brachyura</taxon>
        <taxon>Eubrachyura</taxon>
        <taxon>Portunoidea</taxon>
        <taxon>Portunidae</taxon>
        <taxon>Portuninae</taxon>
        <taxon>Portunus</taxon>
    </lineage>
</organism>
<accession>A0A5B7EED2</accession>
<feature type="compositionally biased region" description="Polar residues" evidence="1">
    <location>
        <begin position="142"/>
        <end position="152"/>
    </location>
</feature>
<dbReference type="EMBL" id="VSRR010002424">
    <property type="protein sequence ID" value="MPC31383.1"/>
    <property type="molecule type" value="Genomic_DNA"/>
</dbReference>
<comment type="caution">
    <text evidence="2">The sequence shown here is derived from an EMBL/GenBank/DDBJ whole genome shotgun (WGS) entry which is preliminary data.</text>
</comment>
<gene>
    <name evidence="2" type="ORF">E2C01_024670</name>
</gene>
<sequence length="167" mass="18439">MERKKETFPDPALLHRRELGVTQQRRCARWWPDVGSRRRGLALPPSGQTIPAFHRGTFTSGTRQVGRQVLLVRGATPSQYIEGRVRVPRRPGSRSRAPYYTGTDDALTPTLASLSFCQTTSPPPPPPPPLALLLLWPPITSSSRKQGVSVSDPSVLARNTAKEINKP</sequence>
<evidence type="ECO:0000313" key="2">
    <source>
        <dbReference type="EMBL" id="MPC31383.1"/>
    </source>
</evidence>
<evidence type="ECO:0000313" key="3">
    <source>
        <dbReference type="Proteomes" id="UP000324222"/>
    </source>
</evidence>
<proteinExistence type="predicted"/>
<keyword evidence="3" id="KW-1185">Reference proteome</keyword>
<reference evidence="2 3" key="1">
    <citation type="submission" date="2019-05" db="EMBL/GenBank/DDBJ databases">
        <title>Another draft genome of Portunus trituberculatus and its Hox gene families provides insights of decapod evolution.</title>
        <authorList>
            <person name="Jeong J.-H."/>
            <person name="Song I."/>
            <person name="Kim S."/>
            <person name="Choi T."/>
            <person name="Kim D."/>
            <person name="Ryu S."/>
            <person name="Kim W."/>
        </authorList>
    </citation>
    <scope>NUCLEOTIDE SEQUENCE [LARGE SCALE GENOMIC DNA]</scope>
    <source>
        <tissue evidence="2">Muscle</tissue>
    </source>
</reference>
<name>A0A5B7EED2_PORTR</name>
<evidence type="ECO:0000256" key="1">
    <source>
        <dbReference type="SAM" id="MobiDB-lite"/>
    </source>
</evidence>